<dbReference type="RefSeq" id="WP_007858427.1">
    <property type="nucleotide sequence ID" value="NZ_KQ235875.1"/>
</dbReference>
<dbReference type="InterPro" id="IPR051083">
    <property type="entry name" value="GrpII_Intron_Splice-Mob/Def"/>
</dbReference>
<dbReference type="AlphaFoldDB" id="A0A0J9E639"/>
<dbReference type="GeneID" id="93162941"/>
<dbReference type="InterPro" id="IPR043502">
    <property type="entry name" value="DNA/RNA_pol_sf"/>
</dbReference>
<evidence type="ECO:0000259" key="1">
    <source>
        <dbReference type="PROSITE" id="PS50878"/>
    </source>
</evidence>
<reference evidence="2 3" key="1">
    <citation type="submission" date="2011-04" db="EMBL/GenBank/DDBJ databases">
        <title>The Genome Sequence of Clostridium citroniae WAL-19142.</title>
        <authorList>
            <consortium name="The Broad Institute Genome Sequencing Platform"/>
            <person name="Earl A."/>
            <person name="Ward D."/>
            <person name="Feldgarden M."/>
            <person name="Gevers D."/>
            <person name="Warren Y.A."/>
            <person name="Tyrrell K.L."/>
            <person name="Citron D.M."/>
            <person name="Goldstein E.J."/>
            <person name="Daigneault M."/>
            <person name="Allen-Vercoe E."/>
            <person name="Young S.K."/>
            <person name="Zeng Q."/>
            <person name="Gargeya S."/>
            <person name="Fitzgerald M."/>
            <person name="Haas B."/>
            <person name="Abouelleil A."/>
            <person name="Alvarado L."/>
            <person name="Arachchi H.M."/>
            <person name="Berlin A."/>
            <person name="Brown A."/>
            <person name="Chapman S.B."/>
            <person name="Chen Z."/>
            <person name="Dunbar C."/>
            <person name="Freedman E."/>
            <person name="Gearin G."/>
            <person name="Gellesch M."/>
            <person name="Goldberg J."/>
            <person name="Griggs A."/>
            <person name="Gujja S."/>
            <person name="Heilman E.R."/>
            <person name="Heiman D."/>
            <person name="Howarth C."/>
            <person name="Larson L."/>
            <person name="Lui A."/>
            <person name="MacDonald P.J."/>
            <person name="Mehta T."/>
            <person name="Montmayeur A."/>
            <person name="Murphy C."/>
            <person name="Neiman D."/>
            <person name="Pearson M."/>
            <person name="Priest M."/>
            <person name="Roberts A."/>
            <person name="Saif S."/>
            <person name="Shea T."/>
            <person name="Shenoy N."/>
            <person name="Sisk P."/>
            <person name="Stolte C."/>
            <person name="Sykes S."/>
            <person name="White J."/>
            <person name="Yandava C."/>
            <person name="Wortman J."/>
            <person name="Nusbaum C."/>
            <person name="Birren B."/>
        </authorList>
    </citation>
    <scope>NUCLEOTIDE SEQUENCE [LARGE SCALE GENOMIC DNA]</scope>
    <source>
        <strain evidence="2 3">WAL-19142</strain>
    </source>
</reference>
<dbReference type="OrthoDB" id="9788687at2"/>
<comment type="caution">
    <text evidence="2">The sequence shown here is derived from an EMBL/GenBank/DDBJ whole genome shotgun (WGS) entry which is preliminary data.</text>
</comment>
<dbReference type="Pfam" id="PF00078">
    <property type="entry name" value="RVT_1"/>
    <property type="match status" value="1"/>
</dbReference>
<dbReference type="PROSITE" id="PS50878">
    <property type="entry name" value="RT_POL"/>
    <property type="match status" value="1"/>
</dbReference>
<dbReference type="PANTHER" id="PTHR34047:SF8">
    <property type="entry name" value="PROTEIN YKFC"/>
    <property type="match status" value="1"/>
</dbReference>
<sequence>MLKKNKLRYNEYYDMQHIYDELYAQSKNGNNFYKLLEIIGSEQNICLAYRNLKSNSGSKTAGTDGMTIDDIKRFSNAEIVATVRESLNDYRPKSVRRVFIPKAGSDKMRPLGIPCIWDRLVQQCILQVLEPICEPKFHNHSYGFRANRSAHHAVSRVTTLINLSKYHYCVDVDIKGFFDNVNHGKLLKQIWTLGIRDKRLICIISKMLKAEIDGEGVPEKGTPQGGLLSPLLSLIVLNELDWWVSSQWETFQPKNRSKNGWLQYAKKYTKLKSGFIVRYADDFKIMCSTYGEAQRFYHSTVDFLNKRLKLEISPEKSKVVNLKKNSSDFLGFKIKVIPKGRTKHGYVAKTDMNQKALKKAKTNLKLKVKDIARHTTGFNISRYNLTVIGMQNYYCIATNVYNNLTEVSYALLPTIRIRLRNIAKSVPFESTSSEFQSRTKGIRPKTKIVMIADNPLLPIQGVQHKNPMNFSQDICNFTKQGRNKVHEDVVVVTKEEIRALLENENPADSVEFNDNRISAYIAQQGNCYVMNRRGTPSTLICIHKSDKGDNLDRYSNLAFVEIPIAKAILTESADEAKSLLKGYVLNSQQKKKLNRIRTNYGYQTITGK</sequence>
<evidence type="ECO:0000313" key="3">
    <source>
        <dbReference type="Proteomes" id="UP000037392"/>
    </source>
</evidence>
<dbReference type="EMBL" id="ADLK01000056">
    <property type="protein sequence ID" value="KMW11100.1"/>
    <property type="molecule type" value="Genomic_DNA"/>
</dbReference>
<accession>A0A0J9E639</accession>
<proteinExistence type="predicted"/>
<gene>
    <name evidence="2" type="ORF">HMPREF9470_00387</name>
</gene>
<dbReference type="Proteomes" id="UP000037392">
    <property type="component" value="Unassembled WGS sequence"/>
</dbReference>
<dbReference type="SUPFAM" id="SSF56672">
    <property type="entry name" value="DNA/RNA polymerases"/>
    <property type="match status" value="1"/>
</dbReference>
<name>A0A0J9E639_9FIRM</name>
<dbReference type="NCBIfam" id="TIGR04416">
    <property type="entry name" value="group_II_RT_mat"/>
    <property type="match status" value="1"/>
</dbReference>
<organism evidence="2 3">
    <name type="scientific">[Clostridium] citroniae WAL-19142</name>
    <dbReference type="NCBI Taxonomy" id="742734"/>
    <lineage>
        <taxon>Bacteria</taxon>
        <taxon>Bacillati</taxon>
        <taxon>Bacillota</taxon>
        <taxon>Clostridia</taxon>
        <taxon>Lachnospirales</taxon>
        <taxon>Lachnospiraceae</taxon>
        <taxon>Enterocloster</taxon>
    </lineage>
</organism>
<dbReference type="CDD" id="cd01651">
    <property type="entry name" value="RT_G2_intron"/>
    <property type="match status" value="1"/>
</dbReference>
<dbReference type="PATRIC" id="fig|742734.4.peg.412"/>
<dbReference type="InterPro" id="IPR030931">
    <property type="entry name" value="Group_II_RT_mat"/>
</dbReference>
<protein>
    <recommendedName>
        <fullName evidence="1">Reverse transcriptase domain-containing protein</fullName>
    </recommendedName>
</protein>
<evidence type="ECO:0000313" key="2">
    <source>
        <dbReference type="EMBL" id="KMW11100.1"/>
    </source>
</evidence>
<dbReference type="PANTHER" id="PTHR34047">
    <property type="entry name" value="NUCLEAR INTRON MATURASE 1, MITOCHONDRIAL-RELATED"/>
    <property type="match status" value="1"/>
</dbReference>
<dbReference type="InterPro" id="IPR000477">
    <property type="entry name" value="RT_dom"/>
</dbReference>
<feature type="domain" description="Reverse transcriptase" evidence="1">
    <location>
        <begin position="81"/>
        <end position="334"/>
    </location>
</feature>